<evidence type="ECO:0000259" key="1">
    <source>
        <dbReference type="SMART" id="SM00960"/>
    </source>
</evidence>
<reference evidence="2" key="1">
    <citation type="journal article" date="2013" name="Int. J. Syst. Evol. Microbiol.">
        <title>Aestuariibaculum suncheonense gen. nov., sp. nov., a marine bacterium of the family Flavobacteriaceae isolated from a tidal flat and emended descriptions of the genera Gaetbulibacter and Tamlana.</title>
        <authorList>
            <person name="Jeong S.H."/>
            <person name="Park M.S."/>
            <person name="Jin H.M."/>
            <person name="Lee K."/>
            <person name="Park W."/>
            <person name="Jeon C.O."/>
        </authorList>
    </citation>
    <scope>NUCLEOTIDE SEQUENCE</scope>
    <source>
        <strain evidence="2">SC17</strain>
    </source>
</reference>
<dbReference type="RefSeq" id="WP_188217248.1">
    <property type="nucleotide sequence ID" value="NZ_BAABGH010000017.1"/>
</dbReference>
<name>A0A8J6QAX2_9FLAO</name>
<dbReference type="Pfam" id="PF03259">
    <property type="entry name" value="Robl_LC7"/>
    <property type="match status" value="1"/>
</dbReference>
<comment type="caution">
    <text evidence="2">The sequence shown here is derived from an EMBL/GenBank/DDBJ whole genome shotgun (WGS) entry which is preliminary data.</text>
</comment>
<dbReference type="SMART" id="SM00960">
    <property type="entry name" value="Robl_LC7"/>
    <property type="match status" value="1"/>
</dbReference>
<dbReference type="Gene3D" id="3.30.450.30">
    <property type="entry name" value="Dynein light chain 2a, cytoplasmic"/>
    <property type="match status" value="1"/>
</dbReference>
<gene>
    <name evidence="2" type="ORF">ICJ84_15045</name>
</gene>
<dbReference type="Proteomes" id="UP000602057">
    <property type="component" value="Unassembled WGS sequence"/>
</dbReference>
<dbReference type="InterPro" id="IPR004942">
    <property type="entry name" value="Roadblock/LAMTOR2_dom"/>
</dbReference>
<feature type="domain" description="Roadblock/LAMTOR2" evidence="1">
    <location>
        <begin position="7"/>
        <end position="90"/>
    </location>
</feature>
<sequence>MPKPIDLDALIEDIDVECGFIFDSEGVLEESMYLDLAENFAAMSSMITTMCREIAEDFELGELDDIILNTKSGLFVVKKVEEDRYLGVVTYDSSKLALIHRRLQHLFKETEV</sequence>
<protein>
    <submittedName>
        <fullName evidence="2">Roadblock/LC7 domain-containing protein</fullName>
    </submittedName>
</protein>
<keyword evidence="3" id="KW-1185">Reference proteome</keyword>
<organism evidence="2 3">
    <name type="scientific">Aestuariibaculum suncheonense</name>
    <dbReference type="NCBI Taxonomy" id="1028745"/>
    <lineage>
        <taxon>Bacteria</taxon>
        <taxon>Pseudomonadati</taxon>
        <taxon>Bacteroidota</taxon>
        <taxon>Flavobacteriia</taxon>
        <taxon>Flavobacteriales</taxon>
        <taxon>Flavobacteriaceae</taxon>
    </lineage>
</organism>
<evidence type="ECO:0000313" key="3">
    <source>
        <dbReference type="Proteomes" id="UP000602057"/>
    </source>
</evidence>
<reference evidence="2" key="2">
    <citation type="submission" date="2020-09" db="EMBL/GenBank/DDBJ databases">
        <authorList>
            <person name="Wu Z."/>
        </authorList>
    </citation>
    <scope>NUCLEOTIDE SEQUENCE</scope>
    <source>
        <strain evidence="2">SC17</strain>
    </source>
</reference>
<proteinExistence type="predicted"/>
<accession>A0A8J6QAX2</accession>
<dbReference type="EMBL" id="JACVXC010000007">
    <property type="protein sequence ID" value="MBD0836752.1"/>
    <property type="molecule type" value="Genomic_DNA"/>
</dbReference>
<dbReference type="AlphaFoldDB" id="A0A8J6QAX2"/>
<evidence type="ECO:0000313" key="2">
    <source>
        <dbReference type="EMBL" id="MBD0836752.1"/>
    </source>
</evidence>
<dbReference type="SUPFAM" id="SSF103196">
    <property type="entry name" value="Roadblock/LC7 domain"/>
    <property type="match status" value="1"/>
</dbReference>